<organism evidence="1 2">
    <name type="scientific">Pipistrellus kuhlii</name>
    <name type="common">Kuhl's pipistrelle</name>
    <dbReference type="NCBI Taxonomy" id="59472"/>
    <lineage>
        <taxon>Eukaryota</taxon>
        <taxon>Metazoa</taxon>
        <taxon>Chordata</taxon>
        <taxon>Craniata</taxon>
        <taxon>Vertebrata</taxon>
        <taxon>Euteleostomi</taxon>
        <taxon>Mammalia</taxon>
        <taxon>Eutheria</taxon>
        <taxon>Laurasiatheria</taxon>
        <taxon>Chiroptera</taxon>
        <taxon>Yangochiroptera</taxon>
        <taxon>Vespertilionidae</taxon>
        <taxon>Pipistrellus</taxon>
    </lineage>
</organism>
<keyword evidence="2" id="KW-1185">Reference proteome</keyword>
<evidence type="ECO:0000313" key="1">
    <source>
        <dbReference type="EMBL" id="KAF6301343.1"/>
    </source>
</evidence>
<proteinExistence type="predicted"/>
<sequence>MCMLFLLYHSTSNKAFLSPQKAKKHGINSTRRKKTLSRKIVPRTIHVQCGFGAFISVSLVPPLPSLYQFVNFLRVHYEISLSHWRHSRLEILSSQLHVVSSKCGNFTSLMSLDYFLQSTCYQYTHLSESTPRIELSLIINDTIVYTSSFSPFSSNTPFSHTWRYEHNIGHL</sequence>
<reference evidence="1 2" key="1">
    <citation type="journal article" date="2020" name="Nature">
        <title>Six reference-quality genomes reveal evolution of bat adaptations.</title>
        <authorList>
            <person name="Jebb D."/>
            <person name="Huang Z."/>
            <person name="Pippel M."/>
            <person name="Hughes G.M."/>
            <person name="Lavrichenko K."/>
            <person name="Devanna P."/>
            <person name="Winkler S."/>
            <person name="Jermiin L.S."/>
            <person name="Skirmuntt E.C."/>
            <person name="Katzourakis A."/>
            <person name="Burkitt-Gray L."/>
            <person name="Ray D.A."/>
            <person name="Sullivan K.A.M."/>
            <person name="Roscito J.G."/>
            <person name="Kirilenko B.M."/>
            <person name="Davalos L.M."/>
            <person name="Corthals A.P."/>
            <person name="Power M.L."/>
            <person name="Jones G."/>
            <person name="Ransome R.D."/>
            <person name="Dechmann D.K.N."/>
            <person name="Locatelli A.G."/>
            <person name="Puechmaille S.J."/>
            <person name="Fedrigo O."/>
            <person name="Jarvis E.D."/>
            <person name="Hiller M."/>
            <person name="Vernes S.C."/>
            <person name="Myers E.W."/>
            <person name="Teeling E.C."/>
        </authorList>
    </citation>
    <scope>NUCLEOTIDE SEQUENCE [LARGE SCALE GENOMIC DNA]</scope>
    <source>
        <strain evidence="1">MPipKuh1</strain>
        <tissue evidence="1">Flight muscle</tissue>
    </source>
</reference>
<evidence type="ECO:0000313" key="2">
    <source>
        <dbReference type="Proteomes" id="UP000558488"/>
    </source>
</evidence>
<dbReference type="AlphaFoldDB" id="A0A7J7TLT2"/>
<dbReference type="EMBL" id="JACAGB010000027">
    <property type="protein sequence ID" value="KAF6301343.1"/>
    <property type="molecule type" value="Genomic_DNA"/>
</dbReference>
<protein>
    <submittedName>
        <fullName evidence="1">Uncharacterized protein</fullName>
    </submittedName>
</protein>
<gene>
    <name evidence="1" type="ORF">mPipKuh1_009350</name>
</gene>
<accession>A0A7J7TLT2</accession>
<dbReference type="Proteomes" id="UP000558488">
    <property type="component" value="Unassembled WGS sequence"/>
</dbReference>
<comment type="caution">
    <text evidence="1">The sequence shown here is derived from an EMBL/GenBank/DDBJ whole genome shotgun (WGS) entry which is preliminary data.</text>
</comment>
<name>A0A7J7TLT2_PIPKU</name>